<organism evidence="1 2">
    <name type="scientific">Caenorhabditis angaria</name>
    <dbReference type="NCBI Taxonomy" id="860376"/>
    <lineage>
        <taxon>Eukaryota</taxon>
        <taxon>Metazoa</taxon>
        <taxon>Ecdysozoa</taxon>
        <taxon>Nematoda</taxon>
        <taxon>Chromadorea</taxon>
        <taxon>Rhabditida</taxon>
        <taxon>Rhabditina</taxon>
        <taxon>Rhabditomorpha</taxon>
        <taxon>Rhabditoidea</taxon>
        <taxon>Rhabditidae</taxon>
        <taxon>Peloderinae</taxon>
        <taxon>Caenorhabditis</taxon>
    </lineage>
</organism>
<name>A0A9P1IHZ4_9PELO</name>
<protein>
    <submittedName>
        <fullName evidence="1">Uncharacterized protein</fullName>
    </submittedName>
</protein>
<keyword evidence="2" id="KW-1185">Reference proteome</keyword>
<comment type="caution">
    <text evidence="1">The sequence shown here is derived from an EMBL/GenBank/DDBJ whole genome shotgun (WGS) entry which is preliminary data.</text>
</comment>
<evidence type="ECO:0000313" key="1">
    <source>
        <dbReference type="EMBL" id="CAI5445385.1"/>
    </source>
</evidence>
<accession>A0A9P1IHZ4</accession>
<dbReference type="EMBL" id="CANHGI010000003">
    <property type="protein sequence ID" value="CAI5445385.1"/>
    <property type="molecule type" value="Genomic_DNA"/>
</dbReference>
<sequence length="211" mass="24359">MDKSQISTEDSQHVEPIKLSEQFINVIDFHADFGSGISNSSGTVSYDSIVNANVRSEFAKMKIAVPCPNQPPRPAYISKTKTLLSKSQNAQKCVAINLELFEKLEKDRKIRNKSLKTERFVAKKWASSNKNEKTVETQVENWLDEALKSKDSSMMTEIRVKIDRHQLENVVMTRQIAQNYENQFISNVSEEFRMKNWFCELPADYLEQENE</sequence>
<dbReference type="AlphaFoldDB" id="A0A9P1IHZ4"/>
<reference evidence="1" key="1">
    <citation type="submission" date="2022-11" db="EMBL/GenBank/DDBJ databases">
        <authorList>
            <person name="Kikuchi T."/>
        </authorList>
    </citation>
    <scope>NUCLEOTIDE SEQUENCE</scope>
    <source>
        <strain evidence="1">PS1010</strain>
    </source>
</reference>
<evidence type="ECO:0000313" key="2">
    <source>
        <dbReference type="Proteomes" id="UP001152747"/>
    </source>
</evidence>
<dbReference type="Proteomes" id="UP001152747">
    <property type="component" value="Unassembled WGS sequence"/>
</dbReference>
<gene>
    <name evidence="1" type="ORF">CAMP_LOCUS8022</name>
</gene>
<proteinExistence type="predicted"/>
<dbReference type="OrthoDB" id="5794830at2759"/>